<dbReference type="PANTHER" id="PTHR37625">
    <property type="entry name" value="OUTER MEMBRANE LIPOPROTEIN-RELATED"/>
    <property type="match status" value="1"/>
</dbReference>
<dbReference type="Pfam" id="PF12790">
    <property type="entry name" value="T6SS-SciN"/>
    <property type="match status" value="1"/>
</dbReference>
<protein>
    <submittedName>
        <fullName evidence="2">Type VI secretion system lipoprotein TssJ</fullName>
    </submittedName>
</protein>
<dbReference type="PROSITE" id="PS51257">
    <property type="entry name" value="PROKAR_LIPOPROTEIN"/>
    <property type="match status" value="1"/>
</dbReference>
<organism evidence="2 3">
    <name type="scientific">Proteobacteria bacterium 228</name>
    <dbReference type="NCBI Taxonomy" id="2083153"/>
    <lineage>
        <taxon>Bacteria</taxon>
        <taxon>Pseudomonadati</taxon>
        <taxon>Pseudomonadota</taxon>
    </lineage>
</organism>
<dbReference type="PANTHER" id="PTHR37625:SF4">
    <property type="entry name" value="OUTER MEMBRANE LIPOPROTEIN"/>
    <property type="match status" value="1"/>
</dbReference>
<proteinExistence type="predicted"/>
<dbReference type="InterPro" id="IPR038706">
    <property type="entry name" value="Type_VI_SciN-like_sf"/>
</dbReference>
<reference evidence="2 3" key="1">
    <citation type="submission" date="2018-02" db="EMBL/GenBank/DDBJ databases">
        <title>novel marine gammaproteobacteria from coastal saline agro ecosystem.</title>
        <authorList>
            <person name="Krishnan R."/>
            <person name="Ramesh Kumar N."/>
        </authorList>
    </citation>
    <scope>NUCLEOTIDE SEQUENCE [LARGE SCALE GENOMIC DNA]</scope>
    <source>
        <strain evidence="2 3">228</strain>
    </source>
</reference>
<dbReference type="NCBIfam" id="TIGR03352">
    <property type="entry name" value="VI_chp_3"/>
    <property type="match status" value="1"/>
</dbReference>
<accession>A0A2S5KNF3</accession>
<keyword evidence="2" id="KW-0449">Lipoprotein</keyword>
<dbReference type="InterPro" id="IPR017734">
    <property type="entry name" value="T6SS_SciN"/>
</dbReference>
<sequence length="155" mass="17495">MSTTVRLFCMVWLTAVALLSGCSTVNSVVPPSTDLDFKVSKQVNPDPNGRPSPLVVRIYELSSRSVFDSQDFFALYDNPDQVLSQDMLSKDELVLEPGSKKTITLRLDRKTRYIAVMAAFRDIENARWRDVVVADPEGYDDFDVNIEKLSVTLRD</sequence>
<feature type="chain" id="PRO_5015758598" evidence="1">
    <location>
        <begin position="28"/>
        <end position="155"/>
    </location>
</feature>
<dbReference type="AlphaFoldDB" id="A0A2S5KNF3"/>
<evidence type="ECO:0000313" key="2">
    <source>
        <dbReference type="EMBL" id="PPC76270.1"/>
    </source>
</evidence>
<feature type="signal peptide" evidence="1">
    <location>
        <begin position="1"/>
        <end position="27"/>
    </location>
</feature>
<dbReference type="EMBL" id="PRLP01000055">
    <property type="protein sequence ID" value="PPC76270.1"/>
    <property type="molecule type" value="Genomic_DNA"/>
</dbReference>
<dbReference type="Gene3D" id="2.60.40.4150">
    <property type="entry name" value="Type VI secretion system, lipoprotein SciN"/>
    <property type="match status" value="1"/>
</dbReference>
<keyword evidence="1" id="KW-0732">Signal</keyword>
<gene>
    <name evidence="2" type="primary">tssJ</name>
    <name evidence="2" type="ORF">C4K68_16695</name>
</gene>
<dbReference type="OrthoDB" id="5471061at2"/>
<dbReference type="Proteomes" id="UP000238196">
    <property type="component" value="Unassembled WGS sequence"/>
</dbReference>
<evidence type="ECO:0000313" key="3">
    <source>
        <dbReference type="Proteomes" id="UP000238196"/>
    </source>
</evidence>
<name>A0A2S5KNF3_9PROT</name>
<comment type="caution">
    <text evidence="2">The sequence shown here is derived from an EMBL/GenBank/DDBJ whole genome shotgun (WGS) entry which is preliminary data.</text>
</comment>
<evidence type="ECO:0000256" key="1">
    <source>
        <dbReference type="SAM" id="SignalP"/>
    </source>
</evidence>